<evidence type="ECO:0000313" key="6">
    <source>
        <dbReference type="Proteomes" id="UP000488299"/>
    </source>
</evidence>
<evidence type="ECO:0000259" key="4">
    <source>
        <dbReference type="PROSITE" id="PS50943"/>
    </source>
</evidence>
<dbReference type="Pfam" id="PF00717">
    <property type="entry name" value="Peptidase_S24"/>
    <property type="match status" value="1"/>
</dbReference>
<dbReference type="SUPFAM" id="SSF51306">
    <property type="entry name" value="LexA/Signal peptidase"/>
    <property type="match status" value="1"/>
</dbReference>
<keyword evidence="2" id="KW-0238">DNA-binding</keyword>
<dbReference type="RefSeq" id="WP_152123447.1">
    <property type="nucleotide sequence ID" value="NZ_WELI01000002.1"/>
</dbReference>
<keyword evidence="6" id="KW-1185">Reference proteome</keyword>
<evidence type="ECO:0000256" key="2">
    <source>
        <dbReference type="ARBA" id="ARBA00023125"/>
    </source>
</evidence>
<dbReference type="InterPro" id="IPR001387">
    <property type="entry name" value="Cro/C1-type_HTH"/>
</dbReference>
<dbReference type="Proteomes" id="UP000488299">
    <property type="component" value="Unassembled WGS sequence"/>
</dbReference>
<evidence type="ECO:0000313" key="5">
    <source>
        <dbReference type="EMBL" id="KAB7731856.1"/>
    </source>
</evidence>
<dbReference type="SMART" id="SM00530">
    <property type="entry name" value="HTH_XRE"/>
    <property type="match status" value="1"/>
</dbReference>
<protein>
    <submittedName>
        <fullName evidence="5">LexA family transcriptional regulator</fullName>
    </submittedName>
</protein>
<dbReference type="CDD" id="cd06529">
    <property type="entry name" value="S24_LexA-like"/>
    <property type="match status" value="1"/>
</dbReference>
<reference evidence="5 6" key="1">
    <citation type="submission" date="2019-10" db="EMBL/GenBank/DDBJ databases">
        <title>Rudanella paleaurantiibacter sp. nov., isolated from sludge.</title>
        <authorList>
            <person name="Xu S.Q."/>
        </authorList>
    </citation>
    <scope>NUCLEOTIDE SEQUENCE [LARGE SCALE GENOMIC DNA]</scope>
    <source>
        <strain evidence="5 6">HX-22-17</strain>
    </source>
</reference>
<dbReference type="InterPro" id="IPR036286">
    <property type="entry name" value="LexA/Signal_pep-like_sf"/>
</dbReference>
<feature type="domain" description="HTH cro/C1-type" evidence="4">
    <location>
        <begin position="18"/>
        <end position="73"/>
    </location>
</feature>
<dbReference type="PANTHER" id="PTHR40661">
    <property type="match status" value="1"/>
</dbReference>
<dbReference type="PROSITE" id="PS50943">
    <property type="entry name" value="HTH_CROC1"/>
    <property type="match status" value="1"/>
</dbReference>
<dbReference type="GO" id="GO:0003677">
    <property type="term" value="F:DNA binding"/>
    <property type="evidence" value="ECO:0007669"/>
    <property type="project" value="UniProtKB-KW"/>
</dbReference>
<sequence>MDHLPDKHFDNQSIQHRLRQVFDQLGLTIYQIAKDTSENPSKFYNILNGRAKPSYDTILNLLVQYPQIRADYIFRGVEPVLDTNGPPPVVRVPVPPAEPDQIEIPFVPTRFYASFVESISEGIREADLESYPVSVAMARKYPQAIVLEIEGNSMSPQLVSGARVMATPVAEGDWVYQSGGVYAVMYRDYLVVKRIRENNLLTHQQLTLYSDHPNGGSVTISADDLRGLWKVVRIVEAPVE</sequence>
<dbReference type="InterPro" id="IPR015927">
    <property type="entry name" value="Peptidase_S24_S26A/B/C"/>
</dbReference>
<dbReference type="AlphaFoldDB" id="A0A7J5U2E7"/>
<dbReference type="InterPro" id="IPR010982">
    <property type="entry name" value="Lambda_DNA-bd_dom_sf"/>
</dbReference>
<organism evidence="5 6">
    <name type="scientific">Rudanella paleaurantiibacter</name>
    <dbReference type="NCBI Taxonomy" id="2614655"/>
    <lineage>
        <taxon>Bacteria</taxon>
        <taxon>Pseudomonadati</taxon>
        <taxon>Bacteroidota</taxon>
        <taxon>Cytophagia</taxon>
        <taxon>Cytophagales</taxon>
        <taxon>Cytophagaceae</taxon>
        <taxon>Rudanella</taxon>
    </lineage>
</organism>
<accession>A0A7J5U2E7</accession>
<dbReference type="Gene3D" id="2.10.109.10">
    <property type="entry name" value="Umud Fragment, subunit A"/>
    <property type="match status" value="1"/>
</dbReference>
<proteinExistence type="predicted"/>
<gene>
    <name evidence="5" type="ORF">F5984_06425</name>
</gene>
<dbReference type="InterPro" id="IPR039418">
    <property type="entry name" value="LexA-like"/>
</dbReference>
<dbReference type="CDD" id="cd00093">
    <property type="entry name" value="HTH_XRE"/>
    <property type="match status" value="1"/>
</dbReference>
<dbReference type="PANTHER" id="PTHR40661:SF3">
    <property type="entry name" value="FELS-1 PROPHAGE TRANSCRIPTIONAL REGULATOR"/>
    <property type="match status" value="1"/>
</dbReference>
<dbReference type="SUPFAM" id="SSF47413">
    <property type="entry name" value="lambda repressor-like DNA-binding domains"/>
    <property type="match status" value="1"/>
</dbReference>
<keyword evidence="1" id="KW-0805">Transcription regulation</keyword>
<comment type="caution">
    <text evidence="5">The sequence shown here is derived from an EMBL/GenBank/DDBJ whole genome shotgun (WGS) entry which is preliminary data.</text>
</comment>
<dbReference type="EMBL" id="WELI01000002">
    <property type="protein sequence ID" value="KAB7731856.1"/>
    <property type="molecule type" value="Genomic_DNA"/>
</dbReference>
<evidence type="ECO:0000256" key="3">
    <source>
        <dbReference type="ARBA" id="ARBA00023163"/>
    </source>
</evidence>
<evidence type="ECO:0000256" key="1">
    <source>
        <dbReference type="ARBA" id="ARBA00023015"/>
    </source>
</evidence>
<keyword evidence="3" id="KW-0804">Transcription</keyword>
<name>A0A7J5U2E7_9BACT</name>